<evidence type="ECO:0000256" key="11">
    <source>
        <dbReference type="SAM" id="Phobius"/>
    </source>
</evidence>
<keyword evidence="6 10" id="KW-0560">Oxidoreductase</keyword>
<accession>A0A9P5QAR2</accession>
<dbReference type="GO" id="GO:0005506">
    <property type="term" value="F:iron ion binding"/>
    <property type="evidence" value="ECO:0007669"/>
    <property type="project" value="InterPro"/>
</dbReference>
<evidence type="ECO:0000256" key="1">
    <source>
        <dbReference type="ARBA" id="ARBA00001971"/>
    </source>
</evidence>
<dbReference type="Gene3D" id="1.10.630.10">
    <property type="entry name" value="Cytochrome P450"/>
    <property type="match status" value="1"/>
</dbReference>
<comment type="cofactor">
    <cofactor evidence="1 9">
        <name>heme</name>
        <dbReference type="ChEBI" id="CHEBI:30413"/>
    </cofactor>
</comment>
<keyword evidence="11" id="KW-1133">Transmembrane helix</keyword>
<dbReference type="InterPro" id="IPR017972">
    <property type="entry name" value="Cyt_P450_CS"/>
</dbReference>
<dbReference type="GO" id="GO:0016705">
    <property type="term" value="F:oxidoreductase activity, acting on paired donors, with incorporation or reduction of molecular oxygen"/>
    <property type="evidence" value="ECO:0007669"/>
    <property type="project" value="InterPro"/>
</dbReference>
<sequence>MAPTSPLFVTLYGIVTLVALLYFRPRRQSHADSFPPGPKSPNMPTLDAWIQYEQWGREYGELKNVLVLLRSSNDPSDEVVRLDPAFEGIADFSLSRAGFNEVLALEHYSDKWRGNRRVFQQNFRQSSSHRFYPAQYNKISQYLHSLITVPEEFMQHTMSLSQGLIYSALYGLDVSSEDPLSKKAVEALVMFGRASLEPYPALERYPWLRFMPSWFPGCGFQEIANKFRQNVTELGSIPLDQAKAGTGTSLIAELALASEGNPLDIKKIKTMGAGSLLAGADTTMSAINAFLLTMVQHPNVQLKARAEIDRVIGRGRLPKFEDRRSLPYVESVYREIMRMHPVLPLGVYHASIEDDFYQGYHIPKGCVIVPNIWAMSRDPNVYSEPDRFMPERFLDSPDGPFTSINDILAFGFGRRVCVGRYMADNTVWLAIASVLATLDLQKAKDNEGNEVDLPGEYTRTFFRHPKPYRSSIMPRDQQARDLILAAAMVD</sequence>
<keyword evidence="11" id="KW-0812">Transmembrane</keyword>
<evidence type="ECO:0000256" key="3">
    <source>
        <dbReference type="ARBA" id="ARBA00010617"/>
    </source>
</evidence>
<comment type="caution">
    <text evidence="12">The sequence shown here is derived from an EMBL/GenBank/DDBJ whole genome shotgun (WGS) entry which is preliminary data.</text>
</comment>
<dbReference type="PROSITE" id="PS00086">
    <property type="entry name" value="CYTOCHROME_P450"/>
    <property type="match status" value="1"/>
</dbReference>
<dbReference type="GO" id="GO:0020037">
    <property type="term" value="F:heme binding"/>
    <property type="evidence" value="ECO:0007669"/>
    <property type="project" value="InterPro"/>
</dbReference>
<name>A0A9P5QAR2_9AGAR</name>
<dbReference type="GO" id="GO:0004497">
    <property type="term" value="F:monooxygenase activity"/>
    <property type="evidence" value="ECO:0007669"/>
    <property type="project" value="UniProtKB-KW"/>
</dbReference>
<dbReference type="PANTHER" id="PTHR46300:SF7">
    <property type="entry name" value="P450, PUTATIVE (EUROFUNG)-RELATED"/>
    <property type="match status" value="1"/>
</dbReference>
<evidence type="ECO:0000256" key="2">
    <source>
        <dbReference type="ARBA" id="ARBA00005179"/>
    </source>
</evidence>
<evidence type="ECO:0000256" key="10">
    <source>
        <dbReference type="RuleBase" id="RU000461"/>
    </source>
</evidence>
<reference evidence="12" key="1">
    <citation type="submission" date="2020-11" db="EMBL/GenBank/DDBJ databases">
        <authorList>
            <consortium name="DOE Joint Genome Institute"/>
            <person name="Ahrendt S."/>
            <person name="Riley R."/>
            <person name="Andreopoulos W."/>
            <person name="Labutti K."/>
            <person name="Pangilinan J."/>
            <person name="Ruiz-Duenas F.J."/>
            <person name="Barrasa J.M."/>
            <person name="Sanchez-Garcia M."/>
            <person name="Camarero S."/>
            <person name="Miyauchi S."/>
            <person name="Serrano A."/>
            <person name="Linde D."/>
            <person name="Babiker R."/>
            <person name="Drula E."/>
            <person name="Ayuso-Fernandez I."/>
            <person name="Pacheco R."/>
            <person name="Padilla G."/>
            <person name="Ferreira P."/>
            <person name="Barriuso J."/>
            <person name="Kellner H."/>
            <person name="Castanera R."/>
            <person name="Alfaro M."/>
            <person name="Ramirez L."/>
            <person name="Pisabarro A.G."/>
            <person name="Kuo A."/>
            <person name="Tritt A."/>
            <person name="Lipzen A."/>
            <person name="He G."/>
            <person name="Yan M."/>
            <person name="Ng V."/>
            <person name="Cullen D."/>
            <person name="Martin F."/>
            <person name="Rosso M.-N."/>
            <person name="Henrissat B."/>
            <person name="Hibbett D."/>
            <person name="Martinez A.T."/>
            <person name="Grigoriev I.V."/>
        </authorList>
    </citation>
    <scope>NUCLEOTIDE SEQUENCE</scope>
    <source>
        <strain evidence="12">AH 40177</strain>
    </source>
</reference>
<dbReference type="OrthoDB" id="2789670at2759"/>
<evidence type="ECO:0000256" key="4">
    <source>
        <dbReference type="ARBA" id="ARBA00022617"/>
    </source>
</evidence>
<dbReference type="Proteomes" id="UP000772434">
    <property type="component" value="Unassembled WGS sequence"/>
</dbReference>
<keyword evidence="5 9" id="KW-0479">Metal-binding</keyword>
<gene>
    <name evidence="12" type="ORF">BDP27DRAFT_1412703</name>
</gene>
<feature type="transmembrane region" description="Helical" evidence="11">
    <location>
        <begin position="6"/>
        <end position="23"/>
    </location>
</feature>
<evidence type="ECO:0000313" key="13">
    <source>
        <dbReference type="Proteomes" id="UP000772434"/>
    </source>
</evidence>
<dbReference type="EMBL" id="JADNRY010000001">
    <property type="protein sequence ID" value="KAF9078758.1"/>
    <property type="molecule type" value="Genomic_DNA"/>
</dbReference>
<keyword evidence="8 10" id="KW-0503">Monooxygenase</keyword>
<dbReference type="InterPro" id="IPR050364">
    <property type="entry name" value="Cytochrome_P450_fung"/>
</dbReference>
<dbReference type="PRINTS" id="PR00463">
    <property type="entry name" value="EP450I"/>
</dbReference>
<dbReference type="PRINTS" id="PR00385">
    <property type="entry name" value="P450"/>
</dbReference>
<keyword evidence="11" id="KW-0472">Membrane</keyword>
<keyword evidence="7 9" id="KW-0408">Iron</keyword>
<evidence type="ECO:0000256" key="7">
    <source>
        <dbReference type="ARBA" id="ARBA00023004"/>
    </source>
</evidence>
<organism evidence="12 13">
    <name type="scientific">Rhodocollybia butyracea</name>
    <dbReference type="NCBI Taxonomy" id="206335"/>
    <lineage>
        <taxon>Eukaryota</taxon>
        <taxon>Fungi</taxon>
        <taxon>Dikarya</taxon>
        <taxon>Basidiomycota</taxon>
        <taxon>Agaricomycotina</taxon>
        <taxon>Agaricomycetes</taxon>
        <taxon>Agaricomycetidae</taxon>
        <taxon>Agaricales</taxon>
        <taxon>Marasmiineae</taxon>
        <taxon>Omphalotaceae</taxon>
        <taxon>Rhodocollybia</taxon>
    </lineage>
</organism>
<dbReference type="InterPro" id="IPR001128">
    <property type="entry name" value="Cyt_P450"/>
</dbReference>
<dbReference type="AlphaFoldDB" id="A0A9P5QAR2"/>
<comment type="pathway">
    <text evidence="2">Secondary metabolite biosynthesis.</text>
</comment>
<dbReference type="InterPro" id="IPR002401">
    <property type="entry name" value="Cyt_P450_E_grp-I"/>
</dbReference>
<evidence type="ECO:0000256" key="5">
    <source>
        <dbReference type="ARBA" id="ARBA00022723"/>
    </source>
</evidence>
<evidence type="ECO:0000256" key="6">
    <source>
        <dbReference type="ARBA" id="ARBA00023002"/>
    </source>
</evidence>
<dbReference type="InterPro" id="IPR036396">
    <property type="entry name" value="Cyt_P450_sf"/>
</dbReference>
<dbReference type="Pfam" id="PF00067">
    <property type="entry name" value="p450"/>
    <property type="match status" value="1"/>
</dbReference>
<dbReference type="PANTHER" id="PTHR46300">
    <property type="entry name" value="P450, PUTATIVE (EUROFUNG)-RELATED-RELATED"/>
    <property type="match status" value="1"/>
</dbReference>
<protein>
    <submittedName>
        <fullName evidence="12">Cytochrome P450 2 Le.CYP2</fullName>
    </submittedName>
</protein>
<keyword evidence="13" id="KW-1185">Reference proteome</keyword>
<feature type="binding site" description="axial binding residue" evidence="9">
    <location>
        <position position="417"/>
    </location>
    <ligand>
        <name>heme</name>
        <dbReference type="ChEBI" id="CHEBI:30413"/>
    </ligand>
    <ligandPart>
        <name>Fe</name>
        <dbReference type="ChEBI" id="CHEBI:18248"/>
    </ligandPart>
</feature>
<dbReference type="CDD" id="cd11065">
    <property type="entry name" value="CYP64-like"/>
    <property type="match status" value="1"/>
</dbReference>
<proteinExistence type="inferred from homology"/>
<comment type="similarity">
    <text evidence="3 10">Belongs to the cytochrome P450 family.</text>
</comment>
<evidence type="ECO:0000256" key="9">
    <source>
        <dbReference type="PIRSR" id="PIRSR602401-1"/>
    </source>
</evidence>
<dbReference type="SUPFAM" id="SSF48264">
    <property type="entry name" value="Cytochrome P450"/>
    <property type="match status" value="1"/>
</dbReference>
<evidence type="ECO:0000313" key="12">
    <source>
        <dbReference type="EMBL" id="KAF9078758.1"/>
    </source>
</evidence>
<keyword evidence="4 9" id="KW-0349">Heme</keyword>
<evidence type="ECO:0000256" key="8">
    <source>
        <dbReference type="ARBA" id="ARBA00023033"/>
    </source>
</evidence>